<dbReference type="EMBL" id="QLAG01000001">
    <property type="protein sequence ID" value="TLX65556.1"/>
    <property type="molecule type" value="Genomic_DNA"/>
</dbReference>
<gene>
    <name evidence="2" type="ORF">DN820_01385</name>
</gene>
<dbReference type="Gene3D" id="3.40.30.10">
    <property type="entry name" value="Glutaredoxin"/>
    <property type="match status" value="1"/>
</dbReference>
<dbReference type="SUPFAM" id="SSF52833">
    <property type="entry name" value="Thioredoxin-like"/>
    <property type="match status" value="1"/>
</dbReference>
<keyword evidence="3" id="KW-1185">Reference proteome</keyword>
<evidence type="ECO:0000313" key="2">
    <source>
        <dbReference type="EMBL" id="TLX65556.1"/>
    </source>
</evidence>
<proteinExistence type="predicted"/>
<dbReference type="Proteomes" id="UP000306753">
    <property type="component" value="Unassembled WGS sequence"/>
</dbReference>
<dbReference type="GO" id="GO:0016491">
    <property type="term" value="F:oxidoreductase activity"/>
    <property type="evidence" value="ECO:0007669"/>
    <property type="project" value="InterPro"/>
</dbReference>
<dbReference type="RefSeq" id="WP_138410677.1">
    <property type="nucleotide sequence ID" value="NZ_QLAF01000014.1"/>
</dbReference>
<feature type="domain" description="DSBA-like thioredoxin" evidence="1">
    <location>
        <begin position="8"/>
        <end position="176"/>
    </location>
</feature>
<dbReference type="PANTHER" id="PTHR13887">
    <property type="entry name" value="GLUTATHIONE S-TRANSFERASE KAPPA"/>
    <property type="match status" value="1"/>
</dbReference>
<comment type="caution">
    <text evidence="2">The sequence shown here is derived from an EMBL/GenBank/DDBJ whole genome shotgun (WGS) entry which is preliminary data.</text>
</comment>
<protein>
    <submittedName>
        <fullName evidence="2">DsbA family oxidoreductase</fullName>
    </submittedName>
</protein>
<organism evidence="2 3">
    <name type="scientific">Stutzerimonas nosocomialis</name>
    <dbReference type="NCBI Taxonomy" id="1056496"/>
    <lineage>
        <taxon>Bacteria</taxon>
        <taxon>Pseudomonadati</taxon>
        <taxon>Pseudomonadota</taxon>
        <taxon>Gammaproteobacteria</taxon>
        <taxon>Pseudomonadales</taxon>
        <taxon>Pseudomonadaceae</taxon>
        <taxon>Stutzerimonas</taxon>
    </lineage>
</organism>
<dbReference type="Pfam" id="PF01323">
    <property type="entry name" value="DSBA"/>
    <property type="match status" value="1"/>
</dbReference>
<dbReference type="InterPro" id="IPR036249">
    <property type="entry name" value="Thioredoxin-like_sf"/>
</dbReference>
<reference evidence="2 3" key="1">
    <citation type="journal article" date="2017" name="Eur. J. Clin. Microbiol. Infect. Dis.">
        <title>Uncommonly isolated clinical Pseudomonas: identification and phylogenetic assignation.</title>
        <authorList>
            <person name="Mulet M."/>
            <person name="Gomila M."/>
            <person name="Ramirez A."/>
            <person name="Cardew S."/>
            <person name="Moore E.R."/>
            <person name="Lalucat J."/>
            <person name="Garcia-Valdes E."/>
        </authorList>
    </citation>
    <scope>NUCLEOTIDE SEQUENCE [LARGE SCALE GENOMIC DNA]</scope>
    <source>
        <strain evidence="2 3">SD129</strain>
    </source>
</reference>
<dbReference type="AlphaFoldDB" id="A0A5R9QJN8"/>
<dbReference type="PANTHER" id="PTHR13887:SF41">
    <property type="entry name" value="THIOREDOXIN SUPERFAMILY PROTEIN"/>
    <property type="match status" value="1"/>
</dbReference>
<name>A0A5R9QJN8_9GAMM</name>
<accession>A0A5R9QJN8</accession>
<dbReference type="InterPro" id="IPR001853">
    <property type="entry name" value="DSBA-like_thioredoxin_dom"/>
</dbReference>
<evidence type="ECO:0000313" key="3">
    <source>
        <dbReference type="Proteomes" id="UP000306753"/>
    </source>
</evidence>
<sequence length="209" mass="23386">MATATIRIDVWSDYVCPVCYIQLPVIKQLAHELGPRASLVWHAFELRPEPVLVPDPDAEEPGDDWSREAFPMASLRQIVPRRPVGQPPSRKAFEMAAFARERGCFDTVHEALFRAYFEEGRDIGEEVVLLELAQELGLDTDALKQAIDTGLYLEDLFADRQLAETLDTSVLPVICIRPASQLLDEAICLRGSVEFETLRRAVAPILQAA</sequence>
<evidence type="ECO:0000259" key="1">
    <source>
        <dbReference type="Pfam" id="PF01323"/>
    </source>
</evidence>